<dbReference type="SUPFAM" id="SSF143100">
    <property type="entry name" value="TTHA1013/TTHA0281-like"/>
    <property type="match status" value="1"/>
</dbReference>
<dbReference type="Proteomes" id="UP001519292">
    <property type="component" value="Unassembled WGS sequence"/>
</dbReference>
<evidence type="ECO:0000313" key="2">
    <source>
        <dbReference type="EMBL" id="MBP2056998.1"/>
    </source>
</evidence>
<dbReference type="Gene3D" id="3.30.160.250">
    <property type="match status" value="1"/>
</dbReference>
<dbReference type="EMBL" id="JAGGLU010000001">
    <property type="protein sequence ID" value="MBP2056998.1"/>
    <property type="molecule type" value="Genomic_DNA"/>
</dbReference>
<organism evidence="2 3">
    <name type="scientific">Lactobacillus colini</name>
    <dbReference type="NCBI Taxonomy" id="1819254"/>
    <lineage>
        <taxon>Bacteria</taxon>
        <taxon>Bacillati</taxon>
        <taxon>Bacillota</taxon>
        <taxon>Bacilli</taxon>
        <taxon>Lactobacillales</taxon>
        <taxon>Lactobacillaceae</taxon>
        <taxon>Lactobacillus</taxon>
    </lineage>
</organism>
<feature type="domain" description="HicB-like antitoxin of toxin-antitoxin system" evidence="1">
    <location>
        <begin position="7"/>
        <end position="106"/>
    </location>
</feature>
<evidence type="ECO:0000259" key="1">
    <source>
        <dbReference type="Pfam" id="PF15919"/>
    </source>
</evidence>
<dbReference type="RefSeq" id="WP_209685400.1">
    <property type="nucleotide sequence ID" value="NZ_JAGGLU010000001.1"/>
</dbReference>
<keyword evidence="3" id="KW-1185">Reference proteome</keyword>
<comment type="caution">
    <text evidence="2">The sequence shown here is derived from an EMBL/GenBank/DDBJ whole genome shotgun (WGS) entry which is preliminary data.</text>
</comment>
<proteinExistence type="predicted"/>
<dbReference type="Pfam" id="PF15919">
    <property type="entry name" value="HicB_lk_antitox"/>
    <property type="match status" value="1"/>
</dbReference>
<dbReference type="InterPro" id="IPR035069">
    <property type="entry name" value="TTHA1013/TTHA0281-like"/>
</dbReference>
<gene>
    <name evidence="2" type="ORF">J2Z60_000160</name>
</gene>
<evidence type="ECO:0000313" key="3">
    <source>
        <dbReference type="Proteomes" id="UP001519292"/>
    </source>
</evidence>
<dbReference type="InterPro" id="IPR031807">
    <property type="entry name" value="HicB-like"/>
</dbReference>
<protein>
    <submittedName>
        <fullName evidence="2">RNase H-like HicB family nuclease</fullName>
    </submittedName>
</protein>
<accession>A0ABS4MBL1</accession>
<name>A0ABS4MBL1_9LACO</name>
<sequence>MRRQVLYPVIVKEYNDDEHYFVITSPNVQGMVAEGETLEEAVDEASYDIADWFVVKKHIEKPQNPSNWHLDEGERIAYIQVDLSRFYEKYGKKVRRNITVPEYLSDWATENKVNVSLVASNALKKLQEQG</sequence>
<reference evidence="2 3" key="1">
    <citation type="submission" date="2021-03" db="EMBL/GenBank/DDBJ databases">
        <title>Genomic Encyclopedia of Type Strains, Phase IV (KMG-IV): sequencing the most valuable type-strain genomes for metagenomic binning, comparative biology and taxonomic classification.</title>
        <authorList>
            <person name="Goeker M."/>
        </authorList>
    </citation>
    <scope>NUCLEOTIDE SEQUENCE [LARGE SCALE GENOMIC DNA]</scope>
    <source>
        <strain evidence="2 3">DSM 101872</strain>
    </source>
</reference>